<keyword evidence="1 3" id="KW-0547">Nucleotide-binding</keyword>
<dbReference type="eggNOG" id="arCOG03714">
    <property type="taxonomic scope" value="Archaea"/>
</dbReference>
<reference evidence="5 6" key="2">
    <citation type="journal article" date="2011" name="Stand. Genomic Sci.">
        <title>Complete genome sequence of Ferroglobus placidus AEDII12DO.</title>
        <authorList>
            <person name="Anderson I."/>
            <person name="Risso C."/>
            <person name="Holmes D."/>
            <person name="Lucas S."/>
            <person name="Copeland A."/>
            <person name="Lapidus A."/>
            <person name="Cheng J.F."/>
            <person name="Bruce D."/>
            <person name="Goodwin L."/>
            <person name="Pitluck S."/>
            <person name="Saunders E."/>
            <person name="Brettin T."/>
            <person name="Detter J.C."/>
            <person name="Han C."/>
            <person name="Tapia R."/>
            <person name="Larimer F."/>
            <person name="Land M."/>
            <person name="Hauser L."/>
            <person name="Woyke T."/>
            <person name="Lovley D."/>
            <person name="Kyrpides N."/>
            <person name="Ivanova N."/>
        </authorList>
    </citation>
    <scope>NUCLEOTIDE SEQUENCE [LARGE SCALE GENOMIC DNA]</scope>
    <source>
        <strain evidence="6">DSM 10642 / AEDII12DO</strain>
    </source>
</reference>
<keyword evidence="6" id="KW-1185">Reference proteome</keyword>
<dbReference type="InterPro" id="IPR005144">
    <property type="entry name" value="ATP-cone_dom"/>
</dbReference>
<dbReference type="GO" id="GO:0004519">
    <property type="term" value="F:endonuclease activity"/>
    <property type="evidence" value="ECO:0007669"/>
    <property type="project" value="UniProtKB-KW"/>
</dbReference>
<keyword evidence="5" id="KW-0255">Endonuclease</keyword>
<evidence type="ECO:0000259" key="4">
    <source>
        <dbReference type="PROSITE" id="PS51161"/>
    </source>
</evidence>
<keyword evidence="5" id="KW-0378">Hydrolase</keyword>
<dbReference type="InterPro" id="IPR011856">
    <property type="entry name" value="tRNA_endonuc-like_dom_sf"/>
</dbReference>
<name>D3S0C8_FERPA</name>
<dbReference type="InterPro" id="IPR010995">
    <property type="entry name" value="DNA_repair_Rad51/TF_NusA_a-hlx"/>
</dbReference>
<dbReference type="eggNOG" id="arCOG07526">
    <property type="taxonomic scope" value="Archaea"/>
</dbReference>
<accession>D3S0C8</accession>
<feature type="domain" description="ATP-cone" evidence="4">
    <location>
        <begin position="2"/>
        <end position="85"/>
    </location>
</feature>
<dbReference type="AlphaFoldDB" id="D3S0C8"/>
<dbReference type="Pfam" id="PF04471">
    <property type="entry name" value="Mrr_cat"/>
    <property type="match status" value="1"/>
</dbReference>
<dbReference type="SUPFAM" id="SSF52980">
    <property type="entry name" value="Restriction endonuclease-like"/>
    <property type="match status" value="1"/>
</dbReference>
<dbReference type="OrthoDB" id="106159at2157"/>
<reference evidence="6" key="1">
    <citation type="submission" date="2010-02" db="EMBL/GenBank/DDBJ databases">
        <title>Complete sequence of Ferroglobus placidus DSM 10642.</title>
        <authorList>
            <consortium name="US DOE Joint Genome Institute"/>
            <person name="Lucas S."/>
            <person name="Copeland A."/>
            <person name="Lapidus A."/>
            <person name="Cheng J.-F."/>
            <person name="Bruce D."/>
            <person name="Goodwin L."/>
            <person name="Pitluck S."/>
            <person name="Saunders E."/>
            <person name="Brettin T."/>
            <person name="Detter J.C."/>
            <person name="Han C."/>
            <person name="Tapia R."/>
            <person name="Larimer F."/>
            <person name="Land M."/>
            <person name="Hauser L."/>
            <person name="Kyrpides N."/>
            <person name="Ivanova N."/>
            <person name="Holmes D."/>
            <person name="Lovley D."/>
            <person name="Kyrpides N."/>
            <person name="Anderson I.J."/>
            <person name="Woyke T."/>
        </authorList>
    </citation>
    <scope>NUCLEOTIDE SEQUENCE [LARGE SCALE GENOMIC DNA]</scope>
    <source>
        <strain evidence="6">DSM 10642 / AEDII12DO</strain>
    </source>
</reference>
<dbReference type="InterPro" id="IPR054374">
    <property type="entry name" value="AF1548-like_C"/>
</dbReference>
<organism evidence="5 6">
    <name type="scientific">Ferroglobus placidus (strain DSM 10642 / AEDII12DO)</name>
    <dbReference type="NCBI Taxonomy" id="589924"/>
    <lineage>
        <taxon>Archaea</taxon>
        <taxon>Methanobacteriati</taxon>
        <taxon>Methanobacteriota</taxon>
        <taxon>Archaeoglobi</taxon>
        <taxon>Archaeoglobales</taxon>
        <taxon>Archaeoglobaceae</taxon>
        <taxon>Ferroglobus</taxon>
    </lineage>
</organism>
<protein>
    <submittedName>
        <fullName evidence="5">Restriction endonuclease</fullName>
    </submittedName>
</protein>
<dbReference type="Proteomes" id="UP000002613">
    <property type="component" value="Chromosome"/>
</dbReference>
<keyword evidence="2 3" id="KW-0067">ATP-binding</keyword>
<dbReference type="STRING" id="589924.Ferp_2057"/>
<dbReference type="GO" id="GO:0009307">
    <property type="term" value="P:DNA restriction-modification system"/>
    <property type="evidence" value="ECO:0007669"/>
    <property type="project" value="InterPro"/>
</dbReference>
<dbReference type="KEGG" id="fpl:Ferp_2057"/>
<gene>
    <name evidence="5" type="ordered locus">Ferp_2057</name>
</gene>
<evidence type="ECO:0000256" key="2">
    <source>
        <dbReference type="ARBA" id="ARBA00022840"/>
    </source>
</evidence>
<dbReference type="GO" id="GO:0005524">
    <property type="term" value="F:ATP binding"/>
    <property type="evidence" value="ECO:0007669"/>
    <property type="project" value="UniProtKB-UniRule"/>
</dbReference>
<dbReference type="Pfam" id="PF22357">
    <property type="entry name" value="AF1548-like_C"/>
    <property type="match status" value="1"/>
</dbReference>
<dbReference type="EMBL" id="CP001899">
    <property type="protein sequence ID" value="ADC66191.1"/>
    <property type="molecule type" value="Genomic_DNA"/>
</dbReference>
<dbReference type="InterPro" id="IPR011335">
    <property type="entry name" value="Restrct_endonuc-II-like"/>
</dbReference>
<evidence type="ECO:0000313" key="6">
    <source>
        <dbReference type="Proteomes" id="UP000002613"/>
    </source>
</evidence>
<keyword evidence="5" id="KW-0540">Nuclease</keyword>
<dbReference type="GO" id="GO:0003677">
    <property type="term" value="F:DNA binding"/>
    <property type="evidence" value="ECO:0007669"/>
    <property type="project" value="InterPro"/>
</dbReference>
<dbReference type="InterPro" id="IPR007560">
    <property type="entry name" value="Restrct_endonuc_IV_Mrr"/>
</dbReference>
<dbReference type="Gene3D" id="1.10.150.20">
    <property type="entry name" value="5' to 3' exonuclease, C-terminal subdomain"/>
    <property type="match status" value="1"/>
</dbReference>
<dbReference type="RefSeq" id="WP_012966530.1">
    <property type="nucleotide sequence ID" value="NC_013849.1"/>
</dbReference>
<dbReference type="GeneID" id="8779591"/>
<dbReference type="Gene3D" id="3.40.1350.10">
    <property type="match status" value="1"/>
</dbReference>
<evidence type="ECO:0000256" key="3">
    <source>
        <dbReference type="PROSITE-ProRule" id="PRU00492"/>
    </source>
</evidence>
<proteinExistence type="predicted"/>
<dbReference type="SUPFAM" id="SSF47794">
    <property type="entry name" value="Rad51 N-terminal domain-like"/>
    <property type="match status" value="1"/>
</dbReference>
<evidence type="ECO:0000256" key="1">
    <source>
        <dbReference type="ARBA" id="ARBA00022741"/>
    </source>
</evidence>
<dbReference type="PROSITE" id="PS51161">
    <property type="entry name" value="ATP_CONE"/>
    <property type="match status" value="1"/>
</dbReference>
<dbReference type="Pfam" id="PF03477">
    <property type="entry name" value="ATP-cone"/>
    <property type="match status" value="1"/>
</dbReference>
<evidence type="ECO:0000313" key="5">
    <source>
        <dbReference type="EMBL" id="ADC66191.1"/>
    </source>
</evidence>
<sequence>MVRVRKKDGRLEEFDRTKVLKTCLRSGANVEIAEKVLRDVEERLYDGITTDEILEIVIESLLKHGYEKAATYDLKQSLLRLGPAGFNFEKFVARVLEEWGYSTETNVTMKGRCVMQEVDVIARKDEEVYMIECKFHNQPIYTGLKEVMYTYARFLDLSDHFTAAWVFTNTKFSEEAKQYASCMGIKLTGWRYPEGEGIEELLERKGMYPITILKVDKETIESAIKAGIVFCKDVLNAGVDRLKKLGVKNVEKLVEEARKVV</sequence>
<dbReference type="PaxDb" id="589924-Ferp_2057"/>
<dbReference type="HOGENOM" id="CLU_086368_0_0_2"/>